<dbReference type="PANTHER" id="PTHR20883:SF48">
    <property type="entry name" value="ECTOINE DIOXYGENASE"/>
    <property type="match status" value="1"/>
</dbReference>
<protein>
    <submittedName>
        <fullName evidence="2">Phytanoyl-CoA dioxygenase family protein</fullName>
    </submittedName>
</protein>
<sequence>MKSEYAAKGYFVVKGLFSKDELQKLRSVVLAFHASWQQKNASFYAENAVNSAYLTGREHLDEAGRKQLFRFIGSSRLMDIANSFMNRPPAFMNTQLFFDPVNKLQKNYWHRDPQYHLSVEQQQAALAGPDVAHFRVPLVDEPGIELIPGSHKRWDTNEELEVRLEHNGRKNYHDLSGGVKVALAAGDLLVFSANMIHRGLYGQDRLSLDILLCEPEPGLVKFADDACLPSREIIKTLEHSAAFESTIHLKAIAK</sequence>
<dbReference type="EMBL" id="CP059735">
    <property type="protein sequence ID" value="WDD99960.1"/>
    <property type="molecule type" value="Genomic_DNA"/>
</dbReference>
<comment type="cofactor">
    <cofactor evidence="1">
        <name>Fe(2+)</name>
        <dbReference type="ChEBI" id="CHEBI:29033"/>
    </cofactor>
</comment>
<reference evidence="2 3" key="1">
    <citation type="journal article" date="2015" name="Genome Announc.">
        <title>Draft Genome Sequences of Marine Isolates of Thalassomonas viridans and Thalassomonas actiniarum.</title>
        <authorList>
            <person name="Olonade I."/>
            <person name="van Zyl L.J."/>
            <person name="Trindade M."/>
        </authorList>
    </citation>
    <scope>NUCLEOTIDE SEQUENCE [LARGE SCALE GENOMIC DNA]</scope>
    <source>
        <strain evidence="2 3">A5K-106</strain>
    </source>
</reference>
<dbReference type="GO" id="GO:0016706">
    <property type="term" value="F:2-oxoglutarate-dependent dioxygenase activity"/>
    <property type="evidence" value="ECO:0007669"/>
    <property type="project" value="UniProtKB-ARBA"/>
</dbReference>
<gene>
    <name evidence="2" type="ORF">SG35_004675</name>
</gene>
<dbReference type="GO" id="GO:0005506">
    <property type="term" value="F:iron ion binding"/>
    <property type="evidence" value="ECO:0007669"/>
    <property type="project" value="UniProtKB-ARBA"/>
</dbReference>
<dbReference type="SUPFAM" id="SSF51197">
    <property type="entry name" value="Clavaminate synthase-like"/>
    <property type="match status" value="1"/>
</dbReference>
<dbReference type="Proteomes" id="UP000032568">
    <property type="component" value="Chromosome"/>
</dbReference>
<evidence type="ECO:0000313" key="3">
    <source>
        <dbReference type="Proteomes" id="UP000032568"/>
    </source>
</evidence>
<evidence type="ECO:0000256" key="1">
    <source>
        <dbReference type="ARBA" id="ARBA00001954"/>
    </source>
</evidence>
<dbReference type="AlphaFoldDB" id="A0AAE9YRX9"/>
<name>A0AAE9YRX9_9GAMM</name>
<keyword evidence="3" id="KW-1185">Reference proteome</keyword>
<proteinExistence type="predicted"/>
<evidence type="ECO:0000313" key="2">
    <source>
        <dbReference type="EMBL" id="WDD99960.1"/>
    </source>
</evidence>
<reference evidence="2 3" key="2">
    <citation type="journal article" date="2022" name="Mar. Drugs">
        <title>Bioassay-Guided Fractionation Leads to the Detection of Cholic Acid Generated by the Rare Thalassomonas sp.</title>
        <authorList>
            <person name="Pheiffer F."/>
            <person name="Schneider Y.K."/>
            <person name="Hansen E.H."/>
            <person name="Andersen J.H."/>
            <person name="Isaksson J."/>
            <person name="Busche T."/>
            <person name="R C."/>
            <person name="Kalinowski J."/>
            <person name="Zyl L.V."/>
            <person name="Trindade M."/>
        </authorList>
    </citation>
    <scope>NUCLEOTIDE SEQUENCE [LARGE SCALE GENOMIC DNA]</scope>
    <source>
        <strain evidence="2 3">A5K-106</strain>
    </source>
</reference>
<dbReference type="InterPro" id="IPR008775">
    <property type="entry name" value="Phytyl_CoA_dOase-like"/>
</dbReference>
<dbReference type="Pfam" id="PF05721">
    <property type="entry name" value="PhyH"/>
    <property type="match status" value="1"/>
</dbReference>
<accession>A0AAE9YRX9</accession>
<keyword evidence="2" id="KW-0223">Dioxygenase</keyword>
<dbReference type="KEGG" id="tact:SG35_004675"/>
<dbReference type="Gene3D" id="2.60.120.620">
    <property type="entry name" value="q2cbj1_9rhob like domain"/>
    <property type="match status" value="1"/>
</dbReference>
<dbReference type="PANTHER" id="PTHR20883">
    <property type="entry name" value="PHYTANOYL-COA DIOXYGENASE DOMAIN CONTAINING 1"/>
    <property type="match status" value="1"/>
</dbReference>
<dbReference type="RefSeq" id="WP_044831815.1">
    <property type="nucleotide sequence ID" value="NZ_CP059735.1"/>
</dbReference>
<keyword evidence="2" id="KW-0560">Oxidoreductase</keyword>
<organism evidence="2 3">
    <name type="scientific">Thalassomonas actiniarum</name>
    <dbReference type="NCBI Taxonomy" id="485447"/>
    <lineage>
        <taxon>Bacteria</taxon>
        <taxon>Pseudomonadati</taxon>
        <taxon>Pseudomonadota</taxon>
        <taxon>Gammaproteobacteria</taxon>
        <taxon>Alteromonadales</taxon>
        <taxon>Colwelliaceae</taxon>
        <taxon>Thalassomonas</taxon>
    </lineage>
</organism>